<dbReference type="EMBL" id="BPQB01000016">
    <property type="protein sequence ID" value="GJE90290.1"/>
    <property type="molecule type" value="Genomic_DNA"/>
</dbReference>
<keyword evidence="4" id="KW-1185">Reference proteome</keyword>
<feature type="compositionally biased region" description="Low complexity" evidence="1">
    <location>
        <begin position="9"/>
        <end position="46"/>
    </location>
</feature>
<proteinExistence type="predicted"/>
<reference evidence="3 4" key="1">
    <citation type="submission" date="2021-08" db="EMBL/GenBank/DDBJ databases">
        <title>Draft Genome Sequence of Phanerochaete sordida strain YK-624.</title>
        <authorList>
            <person name="Mori T."/>
            <person name="Dohra H."/>
            <person name="Suzuki T."/>
            <person name="Kawagishi H."/>
            <person name="Hirai H."/>
        </authorList>
    </citation>
    <scope>NUCLEOTIDE SEQUENCE [LARGE SCALE GENOMIC DNA]</scope>
    <source>
        <strain evidence="3 4">YK-624</strain>
    </source>
</reference>
<evidence type="ECO:0000313" key="4">
    <source>
        <dbReference type="Proteomes" id="UP000703269"/>
    </source>
</evidence>
<dbReference type="InterPro" id="IPR001251">
    <property type="entry name" value="CRAL-TRIO_dom"/>
</dbReference>
<protein>
    <submittedName>
        <fullName evidence="3">SEC14 family lipid-binding protein</fullName>
    </submittedName>
</protein>
<dbReference type="InterPro" id="IPR036273">
    <property type="entry name" value="CRAL/TRIO_N_dom_sf"/>
</dbReference>
<comment type="caution">
    <text evidence="3">The sequence shown here is derived from an EMBL/GenBank/DDBJ whole genome shotgun (WGS) entry which is preliminary data.</text>
</comment>
<dbReference type="Gene3D" id="3.40.525.10">
    <property type="entry name" value="CRAL-TRIO lipid binding domain"/>
    <property type="match status" value="1"/>
</dbReference>
<dbReference type="PANTHER" id="PTHR45932:SF17">
    <property type="entry name" value="CELLULAR RETINALDEHYDE-BINDING_TRIPLE FUNCTION DOMAIN-CONTAINING PROTEIN"/>
    <property type="match status" value="1"/>
</dbReference>
<evidence type="ECO:0000259" key="2">
    <source>
        <dbReference type="PROSITE" id="PS50191"/>
    </source>
</evidence>
<feature type="domain" description="CRAL-TRIO" evidence="2">
    <location>
        <begin position="142"/>
        <end position="317"/>
    </location>
</feature>
<feature type="region of interest" description="Disordered" evidence="1">
    <location>
        <begin position="1"/>
        <end position="46"/>
    </location>
</feature>
<evidence type="ECO:0000256" key="1">
    <source>
        <dbReference type="SAM" id="MobiDB-lite"/>
    </source>
</evidence>
<gene>
    <name evidence="3" type="ORF">PsYK624_064190</name>
</gene>
<dbReference type="InterPro" id="IPR044834">
    <property type="entry name" value="PATL"/>
</dbReference>
<dbReference type="PROSITE" id="PS50191">
    <property type="entry name" value="CRAL_TRIO"/>
    <property type="match status" value="1"/>
</dbReference>
<dbReference type="Pfam" id="PF00650">
    <property type="entry name" value="CRAL_TRIO"/>
    <property type="match status" value="1"/>
</dbReference>
<dbReference type="CDD" id="cd00170">
    <property type="entry name" value="SEC14"/>
    <property type="match status" value="1"/>
</dbReference>
<dbReference type="GO" id="GO:0008289">
    <property type="term" value="F:lipid binding"/>
    <property type="evidence" value="ECO:0007669"/>
    <property type="project" value="InterPro"/>
</dbReference>
<dbReference type="OrthoDB" id="75724at2759"/>
<dbReference type="AlphaFoldDB" id="A0A9P3G999"/>
<dbReference type="SMART" id="SM00516">
    <property type="entry name" value="SEC14"/>
    <property type="match status" value="1"/>
</dbReference>
<dbReference type="Proteomes" id="UP000703269">
    <property type="component" value="Unassembled WGS sequence"/>
</dbReference>
<dbReference type="SUPFAM" id="SSF46938">
    <property type="entry name" value="CRAL/TRIO N-terminal domain"/>
    <property type="match status" value="1"/>
</dbReference>
<dbReference type="SUPFAM" id="SSF52087">
    <property type="entry name" value="CRAL/TRIO domain"/>
    <property type="match status" value="1"/>
</dbReference>
<organism evidence="3 4">
    <name type="scientific">Phanerochaete sordida</name>
    <dbReference type="NCBI Taxonomy" id="48140"/>
    <lineage>
        <taxon>Eukaryota</taxon>
        <taxon>Fungi</taxon>
        <taxon>Dikarya</taxon>
        <taxon>Basidiomycota</taxon>
        <taxon>Agaricomycotina</taxon>
        <taxon>Agaricomycetes</taxon>
        <taxon>Polyporales</taxon>
        <taxon>Phanerochaetaceae</taxon>
        <taxon>Phanerochaete</taxon>
    </lineage>
</organism>
<name>A0A9P3G999_9APHY</name>
<evidence type="ECO:0000313" key="3">
    <source>
        <dbReference type="EMBL" id="GJE90290.1"/>
    </source>
</evidence>
<sequence>MSDVKDTEAVAAAPAVEAPTATTTAAPAEPASKPEAESAAAAAAAEPQNALTKKFTVDEWVALRELRTKLPEIWRAAYAPDDRKADVKPIKLWGVTIDPANPTSDARVSVVLMKFLRAKELKVKDAETALTATLRWRDEMKIDEIMAEEFDEKIYGRAGRNFGHDKEGRPVSYNIYGGEVDVKQLFSDVPRFIRWRIQFMEKSIEHLDFENIDQMVQIHDYEGVSMMSRDANQKAAASEATNLFQNHYPEFLALKFFINVPTYMAWIFWAFKAVMSSKTFAKLNMVGTGKSTISAALLPIIDAKQLPKRYGGEADAW</sequence>
<dbReference type="PANTHER" id="PTHR45932">
    <property type="entry name" value="PATELLIN-1"/>
    <property type="match status" value="1"/>
</dbReference>
<accession>A0A9P3G999</accession>
<dbReference type="InterPro" id="IPR036865">
    <property type="entry name" value="CRAL-TRIO_dom_sf"/>
</dbReference>